<name>A0A510L3C6_9FUSO</name>
<evidence type="ECO:0000313" key="1">
    <source>
        <dbReference type="EMBL" id="BBM52043.1"/>
    </source>
</evidence>
<gene>
    <name evidence="1" type="ORF">JMUB3935_1021</name>
</gene>
<dbReference type="AlphaFoldDB" id="A0A510L3C6"/>
<accession>A0A510L3C6</accession>
<dbReference type="EMBL" id="AP019840">
    <property type="protein sequence ID" value="BBM52043.1"/>
    <property type="molecule type" value="Genomic_DNA"/>
</dbReference>
<dbReference type="Proteomes" id="UP000321378">
    <property type="component" value="Chromosome"/>
</dbReference>
<reference evidence="1 2" key="1">
    <citation type="submission" date="2019-07" db="EMBL/GenBank/DDBJ databases">
        <title>Complete Genome Sequence of Leptotrichia trevisanii Strain JMUB3935.</title>
        <authorList>
            <person name="Watanabe S."/>
            <person name="Cui L."/>
        </authorList>
    </citation>
    <scope>NUCLEOTIDE SEQUENCE [LARGE SCALE GENOMIC DNA]</scope>
    <source>
        <strain evidence="1 2">JMUB3935</strain>
    </source>
</reference>
<protein>
    <submittedName>
        <fullName evidence="1">Uncharacterized protein</fullName>
    </submittedName>
</protein>
<sequence length="168" mass="19889">MVLILMTVVILFYELFKILFNIIRVFFFKKRIKKFLEIDLAAGMICFILWLAAMGNYFYLFPNQIFHSIFYVVAVLIFLTNETEKKVYNYLLFAIMVIDIMIFLIALFSIFGLYPVMFFLPVILICIVLIRRKKNDKLDYGYLMLSLINIANILLPYAMMIAYIASEF</sequence>
<organism evidence="1 2">
    <name type="scientific">Leptotrichia trevisanii</name>
    <dbReference type="NCBI Taxonomy" id="109328"/>
    <lineage>
        <taxon>Bacteria</taxon>
        <taxon>Fusobacteriati</taxon>
        <taxon>Fusobacteriota</taxon>
        <taxon>Fusobacteriia</taxon>
        <taxon>Fusobacteriales</taxon>
        <taxon>Leptotrichiaceae</taxon>
        <taxon>Leptotrichia</taxon>
    </lineage>
</organism>
<dbReference type="RefSeq" id="WP_146996402.1">
    <property type="nucleotide sequence ID" value="NZ_AP019840.1"/>
</dbReference>
<proteinExistence type="predicted"/>
<evidence type="ECO:0000313" key="2">
    <source>
        <dbReference type="Proteomes" id="UP000321378"/>
    </source>
</evidence>
<dbReference type="STRING" id="1122173.GCA_000482505_00278"/>